<feature type="transmembrane region" description="Helical" evidence="6">
    <location>
        <begin position="23"/>
        <end position="42"/>
    </location>
</feature>
<feature type="transmembrane region" description="Helical" evidence="6">
    <location>
        <begin position="78"/>
        <end position="98"/>
    </location>
</feature>
<dbReference type="InterPro" id="IPR005171">
    <property type="entry name" value="Cyt_c_oxidase_su4_prok"/>
</dbReference>
<dbReference type="eggNOG" id="COG5605">
    <property type="taxonomic scope" value="Bacteria"/>
</dbReference>
<dbReference type="Proteomes" id="UP000027821">
    <property type="component" value="Unassembled WGS sequence"/>
</dbReference>
<keyword evidence="2" id="KW-1003">Cell membrane</keyword>
<protein>
    <submittedName>
        <fullName evidence="7">Membrane protein</fullName>
    </submittedName>
</protein>
<reference evidence="7 8" key="1">
    <citation type="submission" date="2014-04" db="EMBL/GenBank/DDBJ databases">
        <title>Characterization and application of a salt tolerant electro-active bacterium.</title>
        <authorList>
            <person name="Yang L."/>
            <person name="Wei S."/>
            <person name="Tay Q.X.M."/>
        </authorList>
    </citation>
    <scope>NUCLEOTIDE SEQUENCE [LARGE SCALE GENOMIC DNA]</scope>
    <source>
        <strain evidence="7 8">LY1</strain>
    </source>
</reference>
<comment type="subcellular location">
    <subcellularLocation>
        <location evidence="1">Cell membrane</location>
        <topology evidence="1">Multi-pass membrane protein</topology>
    </subcellularLocation>
</comment>
<evidence type="ECO:0000256" key="1">
    <source>
        <dbReference type="ARBA" id="ARBA00004651"/>
    </source>
</evidence>
<evidence type="ECO:0000256" key="6">
    <source>
        <dbReference type="SAM" id="Phobius"/>
    </source>
</evidence>
<keyword evidence="8" id="KW-1185">Reference proteome</keyword>
<dbReference type="EMBL" id="JMIH01000014">
    <property type="protein sequence ID" value="KEO74893.1"/>
    <property type="molecule type" value="Genomic_DNA"/>
</dbReference>
<dbReference type="AlphaFoldDB" id="A0A074L4W5"/>
<accession>A0A074L4W5</accession>
<dbReference type="STRING" id="1048983.EL17_04230"/>
<evidence type="ECO:0000256" key="3">
    <source>
        <dbReference type="ARBA" id="ARBA00022692"/>
    </source>
</evidence>
<dbReference type="OrthoDB" id="981917at2"/>
<keyword evidence="5 6" id="KW-0472">Membrane</keyword>
<evidence type="ECO:0000256" key="2">
    <source>
        <dbReference type="ARBA" id="ARBA00022475"/>
    </source>
</evidence>
<dbReference type="RefSeq" id="WP_035071241.1">
    <property type="nucleotide sequence ID" value="NZ_JMIH01000014.1"/>
</dbReference>
<name>A0A074L4W5_9BACT</name>
<sequence>MALQENRQTLEVTPRNGEKIKKIWKIAGILLFLTLIEFVFAFTMERGMLLYAIFIGLTLVKAGYIMMEFMHLKEEAKILIWSIMLPLIFLIWLVLALMREGSDIFLLRW</sequence>
<organism evidence="7 8">
    <name type="scientific">Anditalea andensis</name>
    <dbReference type="NCBI Taxonomy" id="1048983"/>
    <lineage>
        <taxon>Bacteria</taxon>
        <taxon>Pseudomonadati</taxon>
        <taxon>Bacteroidota</taxon>
        <taxon>Cytophagia</taxon>
        <taxon>Cytophagales</taxon>
        <taxon>Cytophagaceae</taxon>
        <taxon>Anditalea</taxon>
    </lineage>
</organism>
<proteinExistence type="predicted"/>
<evidence type="ECO:0000256" key="5">
    <source>
        <dbReference type="ARBA" id="ARBA00023136"/>
    </source>
</evidence>
<evidence type="ECO:0000256" key="4">
    <source>
        <dbReference type="ARBA" id="ARBA00022989"/>
    </source>
</evidence>
<gene>
    <name evidence="7" type="ORF">EL17_04230</name>
</gene>
<keyword evidence="3 6" id="KW-0812">Transmembrane</keyword>
<comment type="caution">
    <text evidence="7">The sequence shown here is derived from an EMBL/GenBank/DDBJ whole genome shotgun (WGS) entry which is preliminary data.</text>
</comment>
<evidence type="ECO:0000313" key="7">
    <source>
        <dbReference type="EMBL" id="KEO74893.1"/>
    </source>
</evidence>
<evidence type="ECO:0000313" key="8">
    <source>
        <dbReference type="Proteomes" id="UP000027821"/>
    </source>
</evidence>
<feature type="transmembrane region" description="Helical" evidence="6">
    <location>
        <begin position="48"/>
        <end position="66"/>
    </location>
</feature>
<dbReference type="GO" id="GO:0005886">
    <property type="term" value="C:plasma membrane"/>
    <property type="evidence" value="ECO:0007669"/>
    <property type="project" value="UniProtKB-SubCell"/>
</dbReference>
<dbReference type="Pfam" id="PF03626">
    <property type="entry name" value="COX4_pro"/>
    <property type="match status" value="1"/>
</dbReference>
<keyword evidence="4 6" id="KW-1133">Transmembrane helix</keyword>